<evidence type="ECO:0000313" key="3">
    <source>
        <dbReference type="EMBL" id="MDX5895068.1"/>
    </source>
</evidence>
<name>A0A023X6N4_RUBRA</name>
<dbReference type="Proteomes" id="UP000025229">
    <property type="component" value="Chromosome"/>
</dbReference>
<evidence type="ECO:0000256" key="1">
    <source>
        <dbReference type="SAM" id="Coils"/>
    </source>
</evidence>
<dbReference type="RefSeq" id="WP_038682945.1">
    <property type="nucleotide sequence ID" value="NZ_CP007514.1"/>
</dbReference>
<evidence type="ECO:0000313" key="4">
    <source>
        <dbReference type="Proteomes" id="UP000025229"/>
    </source>
</evidence>
<reference evidence="2 4" key="1">
    <citation type="submission" date="2014-03" db="EMBL/GenBank/DDBJ databases">
        <title>Complete genome sequence of the Radio-Resistant Rubrobacter radiotolerans RSPS-4.</title>
        <authorList>
            <person name="Egas C.C."/>
            <person name="Barroso C.C."/>
            <person name="Froufe H.J.C."/>
            <person name="Pacheco J.J."/>
            <person name="Albuquerque L.L."/>
            <person name="da Costa M.M.S."/>
        </authorList>
    </citation>
    <scope>NUCLEOTIDE SEQUENCE [LARGE SCALE GENOMIC DNA]</scope>
    <source>
        <strain evidence="2 4">RSPS-4</strain>
    </source>
</reference>
<dbReference type="HOGENOM" id="CLU_2668797_0_0_11"/>
<dbReference type="KEGG" id="rrd:RradSPS_2382"/>
<evidence type="ECO:0000313" key="2">
    <source>
        <dbReference type="EMBL" id="AHY47665.1"/>
    </source>
</evidence>
<gene>
    <name evidence="2" type="ORF">RradSPS_2382</name>
    <name evidence="3" type="ORF">SIL72_13660</name>
</gene>
<dbReference type="Proteomes" id="UP001281130">
    <property type="component" value="Unassembled WGS sequence"/>
</dbReference>
<accession>A0A023X6N4</accession>
<feature type="coiled-coil region" evidence="1">
    <location>
        <begin position="1"/>
        <end position="28"/>
    </location>
</feature>
<keyword evidence="1" id="KW-0175">Coiled coil</keyword>
<reference evidence="3" key="2">
    <citation type="submission" date="2023-11" db="EMBL/GenBank/DDBJ databases">
        <title>MicrobeMod: A computational toolkit for identifying prokaryotic methylation and restriction-modification with nanopore sequencing.</title>
        <authorList>
            <person name="Crits-Christoph A."/>
            <person name="Kang S.C."/>
            <person name="Lee H."/>
            <person name="Ostrov N."/>
        </authorList>
    </citation>
    <scope>NUCLEOTIDE SEQUENCE</scope>
    <source>
        <strain evidence="3">ATCC 51242</strain>
    </source>
</reference>
<sequence>MNAERDRAAANEERARRLEEVVDALESLRSGLAGTPDFDEARLDAHLKTALGSARAALSLATGLRRGDAAGPEGH</sequence>
<dbReference type="EMBL" id="JAWXXX010000001">
    <property type="protein sequence ID" value="MDX5895068.1"/>
    <property type="molecule type" value="Genomic_DNA"/>
</dbReference>
<dbReference type="EMBL" id="CP007514">
    <property type="protein sequence ID" value="AHY47665.1"/>
    <property type="molecule type" value="Genomic_DNA"/>
</dbReference>
<dbReference type="AlphaFoldDB" id="A0A023X6N4"/>
<organism evidence="2 4">
    <name type="scientific">Rubrobacter radiotolerans</name>
    <name type="common">Arthrobacter radiotolerans</name>
    <dbReference type="NCBI Taxonomy" id="42256"/>
    <lineage>
        <taxon>Bacteria</taxon>
        <taxon>Bacillati</taxon>
        <taxon>Actinomycetota</taxon>
        <taxon>Rubrobacteria</taxon>
        <taxon>Rubrobacterales</taxon>
        <taxon>Rubrobacteraceae</taxon>
        <taxon>Rubrobacter</taxon>
    </lineage>
</organism>
<dbReference type="STRING" id="42256.RradSPS_2382"/>
<keyword evidence="4" id="KW-1185">Reference proteome</keyword>
<protein>
    <submittedName>
        <fullName evidence="2">Uncharacterized protein</fullName>
    </submittedName>
</protein>
<proteinExistence type="predicted"/>